<keyword evidence="9" id="KW-1185">Reference proteome</keyword>
<dbReference type="Gene3D" id="3.30.560.10">
    <property type="entry name" value="Glucose Oxidase, domain 3"/>
    <property type="match status" value="1"/>
</dbReference>
<dbReference type="OrthoDB" id="269227at2759"/>
<dbReference type="Proteomes" id="UP000299102">
    <property type="component" value="Unassembled WGS sequence"/>
</dbReference>
<dbReference type="GO" id="GO:0016614">
    <property type="term" value="F:oxidoreductase activity, acting on CH-OH group of donors"/>
    <property type="evidence" value="ECO:0007669"/>
    <property type="project" value="InterPro"/>
</dbReference>
<feature type="domain" description="Glucose-methanol-choline oxidoreductase N-terminal" evidence="6">
    <location>
        <begin position="67"/>
        <end position="371"/>
    </location>
</feature>
<protein>
    <submittedName>
        <fullName evidence="8">Choline dehydrogenase, mitochondrial</fullName>
    </submittedName>
</protein>
<dbReference type="Pfam" id="PF05199">
    <property type="entry name" value="GMC_oxred_C"/>
    <property type="match status" value="1"/>
</dbReference>
<dbReference type="InterPro" id="IPR007867">
    <property type="entry name" value="GMC_OxRtase_C"/>
</dbReference>
<dbReference type="GO" id="GO:0050660">
    <property type="term" value="F:flavin adenine dinucleotide binding"/>
    <property type="evidence" value="ECO:0007669"/>
    <property type="project" value="InterPro"/>
</dbReference>
<evidence type="ECO:0000259" key="7">
    <source>
        <dbReference type="Pfam" id="PF05199"/>
    </source>
</evidence>
<evidence type="ECO:0000256" key="1">
    <source>
        <dbReference type="ARBA" id="ARBA00001974"/>
    </source>
</evidence>
<dbReference type="SUPFAM" id="SSF54373">
    <property type="entry name" value="FAD-linked reductases, C-terminal domain"/>
    <property type="match status" value="1"/>
</dbReference>
<dbReference type="InterPro" id="IPR036188">
    <property type="entry name" value="FAD/NAD-bd_sf"/>
</dbReference>
<gene>
    <name evidence="8" type="primary">Chdh</name>
    <name evidence="8" type="ORF">EVAR_90372_1</name>
</gene>
<dbReference type="Gene3D" id="3.50.50.60">
    <property type="entry name" value="FAD/NAD(P)-binding domain"/>
    <property type="match status" value="1"/>
</dbReference>
<proteinExistence type="inferred from homology"/>
<feature type="binding site" evidence="5">
    <location>
        <position position="294"/>
    </location>
    <ligand>
        <name>FAD</name>
        <dbReference type="ChEBI" id="CHEBI:57692"/>
    </ligand>
</feature>
<evidence type="ECO:0000256" key="5">
    <source>
        <dbReference type="PIRSR" id="PIRSR000137-2"/>
    </source>
</evidence>
<keyword evidence="4 5" id="KW-0274">FAD</keyword>
<dbReference type="InterPro" id="IPR012132">
    <property type="entry name" value="GMC_OxRdtase"/>
</dbReference>
<dbReference type="PANTHER" id="PTHR11552:SF147">
    <property type="entry name" value="CHOLINE DEHYDROGENASE, MITOCHONDRIAL"/>
    <property type="match status" value="1"/>
</dbReference>
<accession>A0A4C1YBZ6</accession>
<evidence type="ECO:0000256" key="2">
    <source>
        <dbReference type="ARBA" id="ARBA00010790"/>
    </source>
</evidence>
<comment type="caution">
    <text evidence="8">The sequence shown here is derived from an EMBL/GenBank/DDBJ whole genome shotgun (WGS) entry which is preliminary data.</text>
</comment>
<comment type="similarity">
    <text evidence="2">Belongs to the GMC oxidoreductase family.</text>
</comment>
<dbReference type="PANTHER" id="PTHR11552">
    <property type="entry name" value="GLUCOSE-METHANOL-CHOLINE GMC OXIDOREDUCTASE"/>
    <property type="match status" value="1"/>
</dbReference>
<dbReference type="AlphaFoldDB" id="A0A4C1YBZ6"/>
<sequence>MDILGDAVAAVGTDAAGDLLRDTTSILSNLTSLSTIESLLRLLAVTTFTYLTTDWPKPSKVVDDTCFDFVIVGAGDAGCVLTRRLTEEKNWKVLVIEAGGEPPITSDIPGLFQLLARALQDWAFCAEDDGRTGQALNHRRVAHTRGKMMGGSGCLDHLQYSRGGSRGYDEWEAAGNEGWNWETCLKYFKKNENMTDKNILNSSTKSYHGVNGPSVIRSPAVNDYFYEKESMLLNSFEELGEEIREDPNIPNEIGQCRPSYQVIDQKPLRACGARTNLLPIKNRKNFYLLTNCLVTKVLFNGTVATGVEIIFKTGEKIKVCANKEVILSAGVFKSPQLLMLSGVGPRDILEKFDIPVVLENSKVGRNLHDQTFSAITVTGELNPTTTLNSALSLIELGTFPLPQVTGWFSVGENSTDYSALIKHLSFLAGASSPLLYYGCRVTINYNETICGEILKSNLLREVILNNVALMNPKSRGYVTLKSADPVDDPLIFGNTFEVESDLEVLAKGCQRVHDLTKTSYFKKVGGYFIRPPLPECDSLDFGCKSYWECYARVMANTLYQPVGTCMMDPNGVVDSNLKVHGLEKIRVVDASVIPKSPTGLMGAVVQMIAERAADIIKKEHCIE</sequence>
<evidence type="ECO:0000256" key="4">
    <source>
        <dbReference type="ARBA" id="ARBA00022827"/>
    </source>
</evidence>
<dbReference type="STRING" id="151549.A0A4C1YBZ6"/>
<comment type="cofactor">
    <cofactor evidence="1 5">
        <name>FAD</name>
        <dbReference type="ChEBI" id="CHEBI:57692"/>
    </cofactor>
</comment>
<keyword evidence="3" id="KW-0285">Flavoprotein</keyword>
<evidence type="ECO:0000313" key="9">
    <source>
        <dbReference type="Proteomes" id="UP000299102"/>
    </source>
</evidence>
<reference evidence="8 9" key="1">
    <citation type="journal article" date="2019" name="Commun. Biol.">
        <title>The bagworm genome reveals a unique fibroin gene that provides high tensile strength.</title>
        <authorList>
            <person name="Kono N."/>
            <person name="Nakamura H."/>
            <person name="Ohtoshi R."/>
            <person name="Tomita M."/>
            <person name="Numata K."/>
            <person name="Arakawa K."/>
        </authorList>
    </citation>
    <scope>NUCLEOTIDE SEQUENCE [LARGE SCALE GENOMIC DNA]</scope>
</reference>
<evidence type="ECO:0000313" key="8">
    <source>
        <dbReference type="EMBL" id="GBP72189.1"/>
    </source>
</evidence>
<organism evidence="8 9">
    <name type="scientific">Eumeta variegata</name>
    <name type="common">Bagworm moth</name>
    <name type="synonym">Eumeta japonica</name>
    <dbReference type="NCBI Taxonomy" id="151549"/>
    <lineage>
        <taxon>Eukaryota</taxon>
        <taxon>Metazoa</taxon>
        <taxon>Ecdysozoa</taxon>
        <taxon>Arthropoda</taxon>
        <taxon>Hexapoda</taxon>
        <taxon>Insecta</taxon>
        <taxon>Pterygota</taxon>
        <taxon>Neoptera</taxon>
        <taxon>Endopterygota</taxon>
        <taxon>Lepidoptera</taxon>
        <taxon>Glossata</taxon>
        <taxon>Ditrysia</taxon>
        <taxon>Tineoidea</taxon>
        <taxon>Psychidae</taxon>
        <taxon>Oiketicinae</taxon>
        <taxon>Eumeta</taxon>
    </lineage>
</organism>
<evidence type="ECO:0000256" key="3">
    <source>
        <dbReference type="ARBA" id="ARBA00022630"/>
    </source>
</evidence>
<dbReference type="EMBL" id="BGZK01001136">
    <property type="protein sequence ID" value="GBP72189.1"/>
    <property type="molecule type" value="Genomic_DNA"/>
</dbReference>
<dbReference type="PIRSF" id="PIRSF000137">
    <property type="entry name" value="Alcohol_oxidase"/>
    <property type="match status" value="1"/>
</dbReference>
<name>A0A4C1YBZ6_EUMVA</name>
<dbReference type="Pfam" id="PF00732">
    <property type="entry name" value="GMC_oxred_N"/>
    <property type="match status" value="1"/>
</dbReference>
<dbReference type="InterPro" id="IPR000172">
    <property type="entry name" value="GMC_OxRdtase_N"/>
</dbReference>
<feature type="domain" description="Glucose-methanol-choline oxidoreductase C-terminal" evidence="7">
    <location>
        <begin position="472"/>
        <end position="609"/>
    </location>
</feature>
<evidence type="ECO:0000259" key="6">
    <source>
        <dbReference type="Pfam" id="PF00732"/>
    </source>
</evidence>
<dbReference type="SUPFAM" id="SSF51905">
    <property type="entry name" value="FAD/NAD(P)-binding domain"/>
    <property type="match status" value="1"/>
</dbReference>